<organism evidence="3 4">
    <name type="scientific">Alkalilimnicola ehrlichii (strain ATCC BAA-1101 / DSM 17681 / MLHE-1)</name>
    <dbReference type="NCBI Taxonomy" id="187272"/>
    <lineage>
        <taxon>Bacteria</taxon>
        <taxon>Pseudomonadati</taxon>
        <taxon>Pseudomonadota</taxon>
        <taxon>Gammaproteobacteria</taxon>
        <taxon>Chromatiales</taxon>
        <taxon>Ectothiorhodospiraceae</taxon>
        <taxon>Alkalilimnicola</taxon>
    </lineage>
</organism>
<dbReference type="PANTHER" id="PTHR46401">
    <property type="entry name" value="GLYCOSYLTRANSFERASE WBBK-RELATED"/>
    <property type="match status" value="1"/>
</dbReference>
<proteinExistence type="predicted"/>
<keyword evidence="3" id="KW-0808">Transferase</keyword>
<dbReference type="OrthoDB" id="9775208at2"/>
<feature type="domain" description="Glycosyltransferase subfamily 4-like N-terminal" evidence="2">
    <location>
        <begin position="21"/>
        <end position="176"/>
    </location>
</feature>
<sequence>MNDLPLAGRRIGFLLEHPVTVGADVQEQMAACRRLGAHVTACFLSGTPSEFPGHGSSADDLTGLNLPVEAISGHRIGAARRLRHLLRKRPLDTLVCDQYKAISTAALATFFPHAEAPAIVALLRGYHAVSSPSRRRFYRLFGRHIRAFITLSAAQQQQIRNLLTWFPPDRIHVVPVHLDLDRLAGAMLPANEARRQLCLPGSAVLFGCISRLHPSKRVMDLVEATRLLRERGVEFHLVIIGGGKQEDALRKRIAEADLDGTVRLTGRLESAHRYMPAFDAFILPSPCESFGRVFLEAHAAKTPIIAADGAAAPEVAGPAALLFQPTNAADLADRMLEFMAQGPEEQLNAGQIGEEYARRHFSQEALDRHLQKALEKKGLLAESRDPGAHR</sequence>
<dbReference type="GO" id="GO:0016757">
    <property type="term" value="F:glycosyltransferase activity"/>
    <property type="evidence" value="ECO:0007669"/>
    <property type="project" value="InterPro"/>
</dbReference>
<feature type="domain" description="Glycosyl transferase family 1" evidence="1">
    <location>
        <begin position="192"/>
        <end position="351"/>
    </location>
</feature>
<dbReference type="Pfam" id="PF00534">
    <property type="entry name" value="Glycos_transf_1"/>
    <property type="match status" value="1"/>
</dbReference>
<dbReference type="PANTHER" id="PTHR46401:SF8">
    <property type="entry name" value="BLL6006 PROTEIN"/>
    <property type="match status" value="1"/>
</dbReference>
<accession>Q0A4U9</accession>
<dbReference type="CAZy" id="GT4">
    <property type="family name" value="Glycosyltransferase Family 4"/>
</dbReference>
<reference evidence="4" key="1">
    <citation type="submission" date="2006-08" db="EMBL/GenBank/DDBJ databases">
        <title>Complete sequence of Alkalilimnicola ehrilichei MLHE-1.</title>
        <authorList>
            <person name="Copeland A."/>
            <person name="Lucas S."/>
            <person name="Lapidus A."/>
            <person name="Barry K."/>
            <person name="Detter J.C."/>
            <person name="Glavina del Rio T."/>
            <person name="Hammon N."/>
            <person name="Israni S."/>
            <person name="Dalin E."/>
            <person name="Tice H."/>
            <person name="Pitluck S."/>
            <person name="Sims D."/>
            <person name="Brettin T."/>
            <person name="Bruce D."/>
            <person name="Han C."/>
            <person name="Tapia R."/>
            <person name="Gilna P."/>
            <person name="Schmutz J."/>
            <person name="Larimer F."/>
            <person name="Land M."/>
            <person name="Hauser L."/>
            <person name="Kyrpides N."/>
            <person name="Mikhailova N."/>
            <person name="Oremland R.S."/>
            <person name="Hoeft S.E."/>
            <person name="Switzer-Blum J."/>
            <person name="Kulp T."/>
            <person name="King G."/>
            <person name="Tabita R."/>
            <person name="Witte B."/>
            <person name="Santini J.M."/>
            <person name="Basu P."/>
            <person name="Hollibaugh J.T."/>
            <person name="Xie G."/>
            <person name="Stolz J.F."/>
            <person name="Richardson P."/>
        </authorList>
    </citation>
    <scope>NUCLEOTIDE SEQUENCE [LARGE SCALE GENOMIC DNA]</scope>
    <source>
        <strain evidence="4">ATCC BAA-1101 / DSM 17681 / MLHE-1</strain>
    </source>
</reference>
<evidence type="ECO:0000313" key="4">
    <source>
        <dbReference type="Proteomes" id="UP000001962"/>
    </source>
</evidence>
<evidence type="ECO:0000259" key="1">
    <source>
        <dbReference type="Pfam" id="PF00534"/>
    </source>
</evidence>
<gene>
    <name evidence="3" type="ordered locus">Mlg_2798</name>
</gene>
<dbReference type="Proteomes" id="UP000001962">
    <property type="component" value="Chromosome"/>
</dbReference>
<name>Q0A4U9_ALKEH</name>
<protein>
    <submittedName>
        <fullName evidence="3">Glycosyl transferase, group 1</fullName>
    </submittedName>
</protein>
<dbReference type="InterPro" id="IPR001296">
    <property type="entry name" value="Glyco_trans_1"/>
</dbReference>
<dbReference type="InterPro" id="IPR028098">
    <property type="entry name" value="Glyco_trans_4-like_N"/>
</dbReference>
<dbReference type="Gene3D" id="3.40.50.2000">
    <property type="entry name" value="Glycogen Phosphorylase B"/>
    <property type="match status" value="2"/>
</dbReference>
<dbReference type="HOGENOM" id="CLU_707207_0_0_6"/>
<dbReference type="EMBL" id="CP000453">
    <property type="protein sequence ID" value="ABI58138.1"/>
    <property type="molecule type" value="Genomic_DNA"/>
</dbReference>
<evidence type="ECO:0000259" key="2">
    <source>
        <dbReference type="Pfam" id="PF13579"/>
    </source>
</evidence>
<dbReference type="eggNOG" id="COG0438">
    <property type="taxonomic scope" value="Bacteria"/>
</dbReference>
<keyword evidence="4" id="KW-1185">Reference proteome</keyword>
<dbReference type="SUPFAM" id="SSF53756">
    <property type="entry name" value="UDP-Glycosyltransferase/glycogen phosphorylase"/>
    <property type="match status" value="1"/>
</dbReference>
<dbReference type="RefSeq" id="WP_011630531.1">
    <property type="nucleotide sequence ID" value="NC_008340.1"/>
</dbReference>
<dbReference type="KEGG" id="aeh:Mlg_2798"/>
<evidence type="ECO:0000313" key="3">
    <source>
        <dbReference type="EMBL" id="ABI58138.1"/>
    </source>
</evidence>
<dbReference type="AlphaFoldDB" id="Q0A4U9"/>
<dbReference type="Pfam" id="PF13579">
    <property type="entry name" value="Glyco_trans_4_4"/>
    <property type="match status" value="1"/>
</dbReference>